<dbReference type="EMBL" id="FONA01000017">
    <property type="protein sequence ID" value="SFE73525.1"/>
    <property type="molecule type" value="Genomic_DNA"/>
</dbReference>
<dbReference type="AlphaFoldDB" id="A0A1I2CZ75"/>
<accession>A0A1I2CZ75</accession>
<reference evidence="2 3" key="1">
    <citation type="submission" date="2016-10" db="EMBL/GenBank/DDBJ databases">
        <authorList>
            <person name="de Groot N.N."/>
        </authorList>
    </citation>
    <scope>NUCLEOTIDE SEQUENCE [LARGE SCALE GENOMIC DNA]</scope>
    <source>
        <strain evidence="2 3">DSM 19012</strain>
    </source>
</reference>
<dbReference type="Proteomes" id="UP000181976">
    <property type="component" value="Unassembled WGS sequence"/>
</dbReference>
<evidence type="ECO:0000256" key="1">
    <source>
        <dbReference type="SAM" id="MobiDB-lite"/>
    </source>
</evidence>
<dbReference type="STRING" id="385682.SAMN05444380_11757"/>
<name>A0A1I2CZ75_9BACT</name>
<evidence type="ECO:0000313" key="3">
    <source>
        <dbReference type="Proteomes" id="UP000181976"/>
    </source>
</evidence>
<protein>
    <submittedName>
        <fullName evidence="2">Uncharacterized protein</fullName>
    </submittedName>
</protein>
<gene>
    <name evidence="2" type="ORF">SAMN05444380_11757</name>
</gene>
<dbReference type="InParanoid" id="A0A1I2CZ75"/>
<feature type="region of interest" description="Disordered" evidence="1">
    <location>
        <begin position="1"/>
        <end position="25"/>
    </location>
</feature>
<keyword evidence="3" id="KW-1185">Reference proteome</keyword>
<evidence type="ECO:0000313" key="2">
    <source>
        <dbReference type="EMBL" id="SFE73525.1"/>
    </source>
</evidence>
<organism evidence="2 3">
    <name type="scientific">Thermophagus xiamenensis</name>
    <dbReference type="NCBI Taxonomy" id="385682"/>
    <lineage>
        <taxon>Bacteria</taxon>
        <taxon>Pseudomonadati</taxon>
        <taxon>Bacteroidota</taxon>
        <taxon>Bacteroidia</taxon>
        <taxon>Marinilabiliales</taxon>
        <taxon>Marinilabiliaceae</taxon>
        <taxon>Thermophagus</taxon>
    </lineage>
</organism>
<sequence>MYGKMVTSRREGIIPKNRGRSRGADVPRLKAEEVISY</sequence>
<proteinExistence type="predicted"/>